<dbReference type="AlphaFoldDB" id="A0A0C4F9E0"/>
<dbReference type="OrthoDB" id="76215at2759"/>
<evidence type="ECO:0000313" key="3">
    <source>
        <dbReference type="EMBL" id="OAV90548.1"/>
    </source>
</evidence>
<dbReference type="EMBL" id="ADAS02000099">
    <property type="protein sequence ID" value="OAV90548.1"/>
    <property type="molecule type" value="Genomic_DNA"/>
</dbReference>
<feature type="domain" description="Myb/SANT-like" evidence="2">
    <location>
        <begin position="35"/>
        <end position="129"/>
    </location>
</feature>
<dbReference type="PANTHER" id="PTHR47072:SF4">
    <property type="entry name" value="MYB_SANT-LIKE DOMAIN-CONTAINING PROTEIN"/>
    <property type="match status" value="1"/>
</dbReference>
<accession>A0A0C4F9E0</accession>
<gene>
    <name evidence="3" type="ORF">PTTG_09816</name>
</gene>
<dbReference type="VEuPathDB" id="FungiDB:PTTG_09816"/>
<name>A0A0C4F9E0_PUCT1</name>
<evidence type="ECO:0000259" key="2">
    <source>
        <dbReference type="Pfam" id="PF12776"/>
    </source>
</evidence>
<dbReference type="InterPro" id="IPR024752">
    <property type="entry name" value="Myb/SANT-like_dom"/>
</dbReference>
<reference evidence="4 5" key="3">
    <citation type="journal article" date="2017" name="G3 (Bethesda)">
        <title>Comparative analysis highlights variable genome content of wheat rusts and divergence of the mating loci.</title>
        <authorList>
            <person name="Cuomo C.A."/>
            <person name="Bakkeren G."/>
            <person name="Khalil H.B."/>
            <person name="Panwar V."/>
            <person name="Joly D."/>
            <person name="Linning R."/>
            <person name="Sakthikumar S."/>
            <person name="Song X."/>
            <person name="Adiconis X."/>
            <person name="Fan L."/>
            <person name="Goldberg J.M."/>
            <person name="Levin J.Z."/>
            <person name="Young S."/>
            <person name="Zeng Q."/>
            <person name="Anikster Y."/>
            <person name="Bruce M."/>
            <person name="Wang M."/>
            <person name="Yin C."/>
            <person name="McCallum B."/>
            <person name="Szabo L.J."/>
            <person name="Hulbert S."/>
            <person name="Chen X."/>
            <person name="Fellers J.P."/>
        </authorList>
    </citation>
    <scope>NUCLEOTIDE SEQUENCE</scope>
    <source>
        <strain evidence="5">Isolate 1-1 / race 1 (BBBD)</strain>
        <strain evidence="4">isolate 1-1 / race 1 (BBBD)</strain>
    </source>
</reference>
<evidence type="ECO:0000313" key="4">
    <source>
        <dbReference type="EnsemblFungi" id="PTTG_09816-t43_1-p1"/>
    </source>
</evidence>
<feature type="region of interest" description="Disordered" evidence="1">
    <location>
        <begin position="208"/>
        <end position="229"/>
    </location>
</feature>
<reference evidence="3" key="2">
    <citation type="submission" date="2016-05" db="EMBL/GenBank/DDBJ databases">
        <title>Comparative analysis highlights variable genome content of wheat rusts and divergence of the mating loci.</title>
        <authorList>
            <person name="Cuomo C.A."/>
            <person name="Bakkeren G."/>
            <person name="Szabo L."/>
            <person name="Khalil H."/>
            <person name="Joly D."/>
            <person name="Goldberg J."/>
            <person name="Young S."/>
            <person name="Zeng Q."/>
            <person name="Fellers J."/>
        </authorList>
    </citation>
    <scope>NUCLEOTIDE SEQUENCE [LARGE SCALE GENOMIC DNA]</scope>
    <source>
        <strain evidence="3">1-1 BBBD Race 1</strain>
    </source>
</reference>
<proteinExistence type="predicted"/>
<reference evidence="4" key="4">
    <citation type="submission" date="2025-05" db="UniProtKB">
        <authorList>
            <consortium name="EnsemblFungi"/>
        </authorList>
    </citation>
    <scope>IDENTIFICATION</scope>
    <source>
        <strain evidence="4">isolate 1-1 / race 1 (BBBD)</strain>
    </source>
</reference>
<protein>
    <submittedName>
        <fullName evidence="4">Myb_DNA-bind_3 domain-containing protein</fullName>
    </submittedName>
</protein>
<dbReference type="PANTHER" id="PTHR47072">
    <property type="match status" value="1"/>
</dbReference>
<dbReference type="Proteomes" id="UP000005240">
    <property type="component" value="Unassembled WGS sequence"/>
</dbReference>
<keyword evidence="5" id="KW-1185">Reference proteome</keyword>
<dbReference type="EnsemblFungi" id="PTTG_09816-t43_1">
    <property type="protein sequence ID" value="PTTG_09816-t43_1-p1"/>
    <property type="gene ID" value="PTTG_09816"/>
</dbReference>
<evidence type="ECO:0000313" key="5">
    <source>
        <dbReference type="Proteomes" id="UP000005240"/>
    </source>
</evidence>
<organism evidence="3">
    <name type="scientific">Puccinia triticina (isolate 1-1 / race 1 (BBBD))</name>
    <name type="common">Brown leaf rust fungus</name>
    <dbReference type="NCBI Taxonomy" id="630390"/>
    <lineage>
        <taxon>Eukaryota</taxon>
        <taxon>Fungi</taxon>
        <taxon>Dikarya</taxon>
        <taxon>Basidiomycota</taxon>
        <taxon>Pucciniomycotina</taxon>
        <taxon>Pucciniomycetes</taxon>
        <taxon>Pucciniales</taxon>
        <taxon>Pucciniaceae</taxon>
        <taxon>Puccinia</taxon>
    </lineage>
</organism>
<evidence type="ECO:0000256" key="1">
    <source>
        <dbReference type="SAM" id="MobiDB-lite"/>
    </source>
</evidence>
<sequence>MTKTSAKHQPEAMKLPLKATNQSVKATKQRKGLHSWTLDQKKKVLELVLDYSRRGHATDNAGLKKDAWPLLAADLNKACGTSLDVQQIQNQKGAIRKIYQDFKFLCHQSGFGWDEEGLTPTADPRTWDELFAAHPRRNFDKLKGKSFPLFHLAEDVFLGTVASGELADTGFPGYQEPELPVSPPEAPQLNHKKALATLKRQLAMEADVNEEEDLGNSAQPSPSQPIPKRIREGKNDILSNGITGLISAIGKASEGSKDLVGAMLSIASNQNHSSRLTNTSPTTNKSSSECALEKLQQMFGDDIPDNEFVDYISIIEDNSKARTFLKLVQTTSPNIVQKWLAKEVLVRTQACAKELLA</sequence>
<dbReference type="Pfam" id="PF12776">
    <property type="entry name" value="Myb_DNA-bind_3"/>
    <property type="match status" value="1"/>
</dbReference>
<reference evidence="3" key="1">
    <citation type="submission" date="2009-11" db="EMBL/GenBank/DDBJ databases">
        <authorList>
            <consortium name="The Broad Institute Genome Sequencing Platform"/>
            <person name="Ward D."/>
            <person name="Feldgarden M."/>
            <person name="Earl A."/>
            <person name="Young S.K."/>
            <person name="Zeng Q."/>
            <person name="Koehrsen M."/>
            <person name="Alvarado L."/>
            <person name="Berlin A."/>
            <person name="Bochicchio J."/>
            <person name="Borenstein D."/>
            <person name="Chapman S.B."/>
            <person name="Chen Z."/>
            <person name="Engels R."/>
            <person name="Freedman E."/>
            <person name="Gellesch M."/>
            <person name="Goldberg J."/>
            <person name="Griggs A."/>
            <person name="Gujja S."/>
            <person name="Heilman E."/>
            <person name="Heiman D."/>
            <person name="Hepburn T."/>
            <person name="Howarth C."/>
            <person name="Jen D."/>
            <person name="Larson L."/>
            <person name="Lewis B."/>
            <person name="Mehta T."/>
            <person name="Park D."/>
            <person name="Pearson M."/>
            <person name="Roberts A."/>
            <person name="Saif S."/>
            <person name="Shea T."/>
            <person name="Shenoy N."/>
            <person name="Sisk P."/>
            <person name="Stolte C."/>
            <person name="Sykes S."/>
            <person name="Thomson T."/>
            <person name="Walk T."/>
            <person name="White J."/>
            <person name="Yandava C."/>
            <person name="Izard J."/>
            <person name="Baranova O.V."/>
            <person name="Blanton J.M."/>
            <person name="Tanner A.C."/>
            <person name="Dewhirst F.E."/>
            <person name="Haas B."/>
            <person name="Nusbaum C."/>
            <person name="Birren B."/>
        </authorList>
    </citation>
    <scope>NUCLEOTIDE SEQUENCE [LARGE SCALE GENOMIC DNA]</scope>
    <source>
        <strain evidence="3">1-1 BBBD Race 1</strain>
    </source>
</reference>